<keyword evidence="7" id="KW-1185">Reference proteome</keyword>
<feature type="domain" description="EF-hand" evidence="5">
    <location>
        <begin position="91"/>
        <end position="126"/>
    </location>
</feature>
<dbReference type="InterPro" id="IPR002048">
    <property type="entry name" value="EF_hand_dom"/>
</dbReference>
<dbReference type="InterPro" id="IPR011992">
    <property type="entry name" value="EF-hand-dom_pair"/>
</dbReference>
<evidence type="ECO:0000256" key="1">
    <source>
        <dbReference type="ARBA" id="ARBA00009763"/>
    </source>
</evidence>
<dbReference type="PANTHER" id="PTHR23048:SF0">
    <property type="entry name" value="CALMODULIN LIKE 3"/>
    <property type="match status" value="1"/>
</dbReference>
<dbReference type="SUPFAM" id="SSF47473">
    <property type="entry name" value="EF-hand"/>
    <property type="match status" value="1"/>
</dbReference>
<protein>
    <recommendedName>
        <fullName evidence="5">EF-hand domain-containing protein</fullName>
    </recommendedName>
</protein>
<dbReference type="InterPro" id="IPR050230">
    <property type="entry name" value="CALM/Myosin/TropC-like"/>
</dbReference>
<dbReference type="CDD" id="cd00051">
    <property type="entry name" value="EFh"/>
    <property type="match status" value="2"/>
</dbReference>
<dbReference type="PROSITE" id="PS00018">
    <property type="entry name" value="EF_HAND_1"/>
    <property type="match status" value="1"/>
</dbReference>
<dbReference type="PANTHER" id="PTHR23048">
    <property type="entry name" value="MYOSIN LIGHT CHAIN 1, 3"/>
    <property type="match status" value="1"/>
</dbReference>
<dbReference type="Pfam" id="PF13499">
    <property type="entry name" value="EF-hand_7"/>
    <property type="match status" value="2"/>
</dbReference>
<reference evidence="6" key="1">
    <citation type="journal article" date="2022" name="bioRxiv">
        <title>Sequencing and chromosome-scale assembly of the giantPleurodeles waltlgenome.</title>
        <authorList>
            <person name="Brown T."/>
            <person name="Elewa A."/>
            <person name="Iarovenko S."/>
            <person name="Subramanian E."/>
            <person name="Araus A.J."/>
            <person name="Petzold A."/>
            <person name="Susuki M."/>
            <person name="Suzuki K.-i.T."/>
            <person name="Hayashi T."/>
            <person name="Toyoda A."/>
            <person name="Oliveira C."/>
            <person name="Osipova E."/>
            <person name="Leigh N.D."/>
            <person name="Simon A."/>
            <person name="Yun M.H."/>
        </authorList>
    </citation>
    <scope>NUCLEOTIDE SEQUENCE</scope>
    <source>
        <strain evidence="6">20211129_DDA</strain>
        <tissue evidence="6">Liver</tissue>
    </source>
</reference>
<comment type="similarity">
    <text evidence="1">Belongs to the calmodulin family.</text>
</comment>
<evidence type="ECO:0000259" key="5">
    <source>
        <dbReference type="PROSITE" id="PS50222"/>
    </source>
</evidence>
<keyword evidence="2" id="KW-0479">Metal-binding</keyword>
<dbReference type="GO" id="GO:0005509">
    <property type="term" value="F:calcium ion binding"/>
    <property type="evidence" value="ECO:0007669"/>
    <property type="project" value="InterPro"/>
</dbReference>
<name>A0AAV7MRK1_PLEWA</name>
<evidence type="ECO:0000313" key="6">
    <source>
        <dbReference type="EMBL" id="KAJ1105385.1"/>
    </source>
</evidence>
<sequence>MLSAHTRSYQSDRRRVGTDTNRLVEVFHFCDEDKKGFLSREDLKVAVVMLFGYKPSKAEVDSMISTGQKNNEGVFLEEFIKLMSAKTSAQQTCGEIRLIFNAFDVHCRGFLTLDDFRKAFKHVMPLCSERMILEAFREVDQDSDGHVSYKDFESAVSYGQEE</sequence>
<dbReference type="EMBL" id="JANPWB010000013">
    <property type="protein sequence ID" value="KAJ1105385.1"/>
    <property type="molecule type" value="Genomic_DNA"/>
</dbReference>
<dbReference type="GO" id="GO:0016460">
    <property type="term" value="C:myosin II complex"/>
    <property type="evidence" value="ECO:0007669"/>
    <property type="project" value="TreeGrafter"/>
</dbReference>
<accession>A0AAV7MRK1</accession>
<dbReference type="Gene3D" id="1.10.238.10">
    <property type="entry name" value="EF-hand"/>
    <property type="match status" value="1"/>
</dbReference>
<evidence type="ECO:0000256" key="4">
    <source>
        <dbReference type="ARBA" id="ARBA00022837"/>
    </source>
</evidence>
<dbReference type="SMART" id="SM00054">
    <property type="entry name" value="EFh"/>
    <property type="match status" value="3"/>
</dbReference>
<dbReference type="FunFam" id="1.10.238.10:FF:000178">
    <property type="entry name" value="Calmodulin-2 A"/>
    <property type="match status" value="1"/>
</dbReference>
<feature type="domain" description="EF-hand" evidence="5">
    <location>
        <begin position="127"/>
        <end position="162"/>
    </location>
</feature>
<evidence type="ECO:0000256" key="3">
    <source>
        <dbReference type="ARBA" id="ARBA00022737"/>
    </source>
</evidence>
<comment type="caution">
    <text evidence="6">The sequence shown here is derived from an EMBL/GenBank/DDBJ whole genome shotgun (WGS) entry which is preliminary data.</text>
</comment>
<dbReference type="AlphaFoldDB" id="A0AAV7MRK1"/>
<gene>
    <name evidence="6" type="ORF">NDU88_002791</name>
</gene>
<evidence type="ECO:0000256" key="2">
    <source>
        <dbReference type="ARBA" id="ARBA00022723"/>
    </source>
</evidence>
<feature type="domain" description="EF-hand" evidence="5">
    <location>
        <begin position="18"/>
        <end position="53"/>
    </location>
</feature>
<keyword evidence="3" id="KW-0677">Repeat</keyword>
<organism evidence="6 7">
    <name type="scientific">Pleurodeles waltl</name>
    <name type="common">Iberian ribbed newt</name>
    <dbReference type="NCBI Taxonomy" id="8319"/>
    <lineage>
        <taxon>Eukaryota</taxon>
        <taxon>Metazoa</taxon>
        <taxon>Chordata</taxon>
        <taxon>Craniata</taxon>
        <taxon>Vertebrata</taxon>
        <taxon>Euteleostomi</taxon>
        <taxon>Amphibia</taxon>
        <taxon>Batrachia</taxon>
        <taxon>Caudata</taxon>
        <taxon>Salamandroidea</taxon>
        <taxon>Salamandridae</taxon>
        <taxon>Pleurodelinae</taxon>
        <taxon>Pleurodeles</taxon>
    </lineage>
</organism>
<evidence type="ECO:0000313" key="7">
    <source>
        <dbReference type="Proteomes" id="UP001066276"/>
    </source>
</evidence>
<keyword evidence="4" id="KW-0106">Calcium</keyword>
<dbReference type="PROSITE" id="PS50222">
    <property type="entry name" value="EF_HAND_2"/>
    <property type="match status" value="3"/>
</dbReference>
<proteinExistence type="inferred from homology"/>
<dbReference type="Proteomes" id="UP001066276">
    <property type="component" value="Chromosome 9"/>
</dbReference>
<dbReference type="InterPro" id="IPR018247">
    <property type="entry name" value="EF_Hand_1_Ca_BS"/>
</dbReference>